<dbReference type="OrthoDB" id="1655898at2"/>
<accession>A0A430AVF9</accession>
<evidence type="ECO:0000313" key="2">
    <source>
        <dbReference type="Proteomes" id="UP000286773"/>
    </source>
</evidence>
<name>A0A430AVF9_9ENTE</name>
<dbReference type="RefSeq" id="WP_126813496.1">
    <property type="nucleotide sequence ID" value="NZ_NGKC01000006.1"/>
</dbReference>
<dbReference type="EMBL" id="NGKC01000006">
    <property type="protein sequence ID" value="RSU12050.1"/>
    <property type="molecule type" value="Genomic_DNA"/>
</dbReference>
<protein>
    <recommendedName>
        <fullName evidence="3">Tetratricopeptide repeat protein</fullName>
    </recommendedName>
</protein>
<gene>
    <name evidence="1" type="ORF">CBF27_06385</name>
</gene>
<comment type="caution">
    <text evidence="1">The sequence shown here is derived from an EMBL/GenBank/DDBJ whole genome shotgun (WGS) entry which is preliminary data.</text>
</comment>
<dbReference type="Proteomes" id="UP000286773">
    <property type="component" value="Unassembled WGS sequence"/>
</dbReference>
<keyword evidence="2" id="KW-1185">Reference proteome</keyword>
<proteinExistence type="predicted"/>
<dbReference type="AlphaFoldDB" id="A0A430AVF9"/>
<dbReference type="SUPFAM" id="SSF48452">
    <property type="entry name" value="TPR-like"/>
    <property type="match status" value="1"/>
</dbReference>
<sequence>MNKPIEFPNNFNGFLNIGKHAFEQEHYVEALANFEAAYELDSNFELNTYLVRALMEMGQPERALTVAREFVPMYLADGCWTALYVNVLLATKHYLKAEKVVANLAETGSPLNKDIMDLFNAAKRVYQSTESRNIRQKSEQLLALGGLPPFEQLQRIPVIEGLTRDELVPAAQQLLVDQRVTLMIRTSLLENLAQLKITEPLHFLTVKDETITVVPADCGTIYGSEKVQRVLNDVAEEMEKNQPSMAKMVLKTARLHLGCLYPQADRWLTWPDLWVYSYSGLFQPETVPLSAEEQQLLKEIQLLQQKIDSQLPQHP</sequence>
<evidence type="ECO:0000313" key="1">
    <source>
        <dbReference type="EMBL" id="RSU12050.1"/>
    </source>
</evidence>
<dbReference type="Gene3D" id="1.25.40.10">
    <property type="entry name" value="Tetratricopeptide repeat domain"/>
    <property type="match status" value="1"/>
</dbReference>
<evidence type="ECO:0008006" key="3">
    <source>
        <dbReference type="Google" id="ProtNLM"/>
    </source>
</evidence>
<reference evidence="1 2" key="1">
    <citation type="submission" date="2017-05" db="EMBL/GenBank/DDBJ databases">
        <title>Vagococcus spp. assemblies.</title>
        <authorList>
            <person name="Gulvik C.A."/>
        </authorList>
    </citation>
    <scope>NUCLEOTIDE SEQUENCE [LARGE SCALE GENOMIC DNA]</scope>
    <source>
        <strain evidence="1 2">LMG 24798</strain>
    </source>
</reference>
<organism evidence="1 2">
    <name type="scientific">Vagococcus acidifermentans</name>
    <dbReference type="NCBI Taxonomy" id="564710"/>
    <lineage>
        <taxon>Bacteria</taxon>
        <taxon>Bacillati</taxon>
        <taxon>Bacillota</taxon>
        <taxon>Bacilli</taxon>
        <taxon>Lactobacillales</taxon>
        <taxon>Enterococcaceae</taxon>
        <taxon>Vagococcus</taxon>
    </lineage>
</organism>
<dbReference type="InterPro" id="IPR011990">
    <property type="entry name" value="TPR-like_helical_dom_sf"/>
</dbReference>